<sequence length="400" mass="42996">MRITVSTIARFHSFDLAAQLQARGHLAAVFTGYPRRKLLDTGVDPALIRSFPWVQTPYMALLRYGLLPSRAEREMAHLAHRTLDGHVARTLPDCDLVSVLSGAGVATGKAARRRGIAYVCDRGSAHIRTQDRLLAEEFDRVGLPWRGIDPRVIERELEEYDLADRITVPSGAVRDSFVAQGVAPGKLAVVPYGVDLGLFRRVAPRAPEFRILFVGGLSVRKGLHDLFAAVRLAGIPGARLVLAGGGLPETARLLAAAGVPFDWLGSLSWSDLVREFSAAAAFVLPSIEDGFGLVVSQAMACGCPVIVSRNVGAADLVQEGVTGFVVPIRSPEVIADRLVRLHRDTDLWAGLSAAAVGRVRHIGGWRDYGDRSCAVFRETIEAPGHRLPGPAGGAERCGAE</sequence>
<reference evidence="2 3" key="1">
    <citation type="journal article" date="2010" name="BMC Genomics">
        <title>Metabolic flexibility revealed in the genome of the cyst-forming alpha-1 proteobacterium Rhodospirillum centenum.</title>
        <authorList>
            <person name="Lu Y.K."/>
            <person name="Marden J."/>
            <person name="Han M."/>
            <person name="Swingley W.D."/>
            <person name="Mastrian S.D."/>
            <person name="Chowdhury S.R."/>
            <person name="Hao J."/>
            <person name="Helmy T."/>
            <person name="Kim S."/>
            <person name="Kurdoglu A.A."/>
            <person name="Matthies H.J."/>
            <person name="Rollo D."/>
            <person name="Stothard P."/>
            <person name="Blankenship R.E."/>
            <person name="Bauer C.E."/>
            <person name="Touchman J.W."/>
        </authorList>
    </citation>
    <scope>NUCLEOTIDE SEQUENCE [LARGE SCALE GENOMIC DNA]</scope>
    <source>
        <strain evidence="3">ATCC 51521 / SW</strain>
    </source>
</reference>
<dbReference type="eggNOG" id="COG0438">
    <property type="taxonomic scope" value="Bacteria"/>
</dbReference>
<dbReference type="InterPro" id="IPR050194">
    <property type="entry name" value="Glycosyltransferase_grp1"/>
</dbReference>
<dbReference type="HOGENOM" id="CLU_009583_37_1_5"/>
<dbReference type="CDD" id="cd03801">
    <property type="entry name" value="GT4_PimA-like"/>
    <property type="match status" value="1"/>
</dbReference>
<dbReference type="GO" id="GO:0016758">
    <property type="term" value="F:hexosyltransferase activity"/>
    <property type="evidence" value="ECO:0007669"/>
    <property type="project" value="TreeGrafter"/>
</dbReference>
<dbReference type="Pfam" id="PF13439">
    <property type="entry name" value="Glyco_transf_4"/>
    <property type="match status" value="1"/>
</dbReference>
<dbReference type="CAZy" id="GT4">
    <property type="family name" value="Glycosyltransferase Family 4"/>
</dbReference>
<evidence type="ECO:0000259" key="1">
    <source>
        <dbReference type="Pfam" id="PF13439"/>
    </source>
</evidence>
<dbReference type="Pfam" id="PF13692">
    <property type="entry name" value="Glyco_trans_1_4"/>
    <property type="match status" value="1"/>
</dbReference>
<name>B6IYH8_RHOCS</name>
<dbReference type="KEGG" id="rce:RC1_4011"/>
<keyword evidence="3" id="KW-1185">Reference proteome</keyword>
<dbReference type="STRING" id="414684.RC1_4011"/>
<protein>
    <submittedName>
        <fullName evidence="2">Glycosyl transferase, group 1 family protein</fullName>
        <ecNumber evidence="2">2.4.1.-</ecNumber>
    </submittedName>
</protein>
<dbReference type="EC" id="2.4.1.-" evidence="2"/>
<feature type="domain" description="Glycosyltransferase subfamily 4-like N-terminal" evidence="1">
    <location>
        <begin position="12"/>
        <end position="196"/>
    </location>
</feature>
<dbReference type="Proteomes" id="UP000001591">
    <property type="component" value="Chromosome"/>
</dbReference>
<dbReference type="InterPro" id="IPR028098">
    <property type="entry name" value="Glyco_trans_4-like_N"/>
</dbReference>
<dbReference type="AlphaFoldDB" id="B6IYH8"/>
<keyword evidence="2" id="KW-0328">Glycosyltransferase</keyword>
<evidence type="ECO:0000313" key="3">
    <source>
        <dbReference type="Proteomes" id="UP000001591"/>
    </source>
</evidence>
<organism evidence="2 3">
    <name type="scientific">Rhodospirillum centenum (strain ATCC 51521 / SW)</name>
    <dbReference type="NCBI Taxonomy" id="414684"/>
    <lineage>
        <taxon>Bacteria</taxon>
        <taxon>Pseudomonadati</taxon>
        <taxon>Pseudomonadota</taxon>
        <taxon>Alphaproteobacteria</taxon>
        <taxon>Rhodospirillales</taxon>
        <taxon>Rhodospirillaceae</taxon>
        <taxon>Rhodospirillum</taxon>
    </lineage>
</organism>
<evidence type="ECO:0000313" key="2">
    <source>
        <dbReference type="EMBL" id="ACJ01352.1"/>
    </source>
</evidence>
<dbReference type="Gene3D" id="3.40.50.2000">
    <property type="entry name" value="Glycogen Phosphorylase B"/>
    <property type="match status" value="2"/>
</dbReference>
<dbReference type="SUPFAM" id="SSF53756">
    <property type="entry name" value="UDP-Glycosyltransferase/glycogen phosphorylase"/>
    <property type="match status" value="1"/>
</dbReference>
<dbReference type="RefSeq" id="WP_012569125.1">
    <property type="nucleotide sequence ID" value="NC_011420.2"/>
</dbReference>
<dbReference type="EMBL" id="CP000613">
    <property type="protein sequence ID" value="ACJ01352.1"/>
    <property type="molecule type" value="Genomic_DNA"/>
</dbReference>
<accession>B6IYH8</accession>
<dbReference type="PANTHER" id="PTHR45947">
    <property type="entry name" value="SULFOQUINOVOSYL TRANSFERASE SQD2"/>
    <property type="match status" value="1"/>
</dbReference>
<keyword evidence="2" id="KW-0808">Transferase</keyword>
<proteinExistence type="predicted"/>
<dbReference type="PANTHER" id="PTHR45947:SF3">
    <property type="entry name" value="SULFOQUINOVOSYL TRANSFERASE SQD2"/>
    <property type="match status" value="1"/>
</dbReference>
<gene>
    <name evidence="2" type="ordered locus">RC1_4011</name>
</gene>